<feature type="domain" description="Peptidase S49" evidence="5">
    <location>
        <begin position="79"/>
        <end position="214"/>
    </location>
</feature>
<organism evidence="6 7">
    <name type="scientific">Oceaniovalibus guishaninsula JLT2003</name>
    <dbReference type="NCBI Taxonomy" id="1231392"/>
    <lineage>
        <taxon>Bacteria</taxon>
        <taxon>Pseudomonadati</taxon>
        <taxon>Pseudomonadota</taxon>
        <taxon>Alphaproteobacteria</taxon>
        <taxon>Rhodobacterales</taxon>
        <taxon>Roseobacteraceae</taxon>
        <taxon>Oceaniovalibus</taxon>
    </lineage>
</organism>
<keyword evidence="3" id="KW-0378">Hydrolase</keyword>
<sequence>MKRFVPFLSSDPVVAVIRLQGIIATGGAGRLNDAAVAPLIEKAFRRGRPRAVALMLNSPGGSPVQSSLIAGRIRRLADEKRVPVIAFVEDVAASGGYWLASAADEIFADATSIVGSIGVISAGFGFNEFIERHGVKRRVYTAGRSKSMLDPFRPEDPQDVARLRQLQDQIHDAFIAQVKARRGPRLSDDPGLFTGQVWVGERARAVGLIDGIGHMVPEMKRRFGDKVRFSGYRQRRPLLARLGMGVAEAALAGIEDRAAYARFGL</sequence>
<proteinExistence type="inferred from homology"/>
<comment type="caution">
    <text evidence="6">The sequence shown here is derived from an EMBL/GenBank/DDBJ whole genome shotgun (WGS) entry which is preliminary data.</text>
</comment>
<keyword evidence="4" id="KW-0720">Serine protease</keyword>
<dbReference type="Gene3D" id="3.90.226.10">
    <property type="entry name" value="2-enoyl-CoA Hydratase, Chain A, domain 1"/>
    <property type="match status" value="1"/>
</dbReference>
<dbReference type="eggNOG" id="COG0616">
    <property type="taxonomic scope" value="Bacteria"/>
</dbReference>
<evidence type="ECO:0000313" key="6">
    <source>
        <dbReference type="EMBL" id="EKE43373.1"/>
    </source>
</evidence>
<dbReference type="RefSeq" id="WP_007427717.1">
    <property type="nucleotide sequence ID" value="NZ_AMGO01000062.1"/>
</dbReference>
<dbReference type="OrthoDB" id="9764363at2"/>
<dbReference type="GO" id="GO:0008236">
    <property type="term" value="F:serine-type peptidase activity"/>
    <property type="evidence" value="ECO:0007669"/>
    <property type="project" value="UniProtKB-KW"/>
</dbReference>
<evidence type="ECO:0000313" key="7">
    <source>
        <dbReference type="Proteomes" id="UP000006765"/>
    </source>
</evidence>
<evidence type="ECO:0000256" key="4">
    <source>
        <dbReference type="ARBA" id="ARBA00022825"/>
    </source>
</evidence>
<dbReference type="InterPro" id="IPR029045">
    <property type="entry name" value="ClpP/crotonase-like_dom_sf"/>
</dbReference>
<evidence type="ECO:0000256" key="2">
    <source>
        <dbReference type="ARBA" id="ARBA00022670"/>
    </source>
</evidence>
<dbReference type="CDD" id="cd07023">
    <property type="entry name" value="S49_Sppa_N_C"/>
    <property type="match status" value="1"/>
</dbReference>
<reference evidence="6 7" key="1">
    <citation type="journal article" date="2012" name="J. Bacteriol.">
        <title>Draft Genome Sequence of Oceaniovalibus guishaninsula JLT2003T.</title>
        <authorList>
            <person name="Tang K."/>
            <person name="Liu K."/>
            <person name="Jiao N."/>
        </authorList>
    </citation>
    <scope>NUCLEOTIDE SEQUENCE [LARGE SCALE GENOMIC DNA]</scope>
    <source>
        <strain evidence="6 7">JLT2003</strain>
    </source>
</reference>
<comment type="similarity">
    <text evidence="1">Belongs to the peptidase S49 family.</text>
</comment>
<keyword evidence="7" id="KW-1185">Reference proteome</keyword>
<dbReference type="Pfam" id="PF01343">
    <property type="entry name" value="Peptidase_S49"/>
    <property type="match status" value="1"/>
</dbReference>
<dbReference type="SUPFAM" id="SSF52096">
    <property type="entry name" value="ClpP/crotonase"/>
    <property type="match status" value="1"/>
</dbReference>
<accession>K2H6T4</accession>
<dbReference type="AlphaFoldDB" id="K2H6T4"/>
<gene>
    <name evidence="6" type="ORF">OCGS_2565</name>
</gene>
<evidence type="ECO:0000259" key="5">
    <source>
        <dbReference type="Pfam" id="PF01343"/>
    </source>
</evidence>
<dbReference type="Gene3D" id="6.20.330.10">
    <property type="match status" value="1"/>
</dbReference>
<dbReference type="InterPro" id="IPR002142">
    <property type="entry name" value="Peptidase_S49"/>
</dbReference>
<dbReference type="STRING" id="1231392.OCGS_2565"/>
<dbReference type="EMBL" id="AMGO01000062">
    <property type="protein sequence ID" value="EKE43373.1"/>
    <property type="molecule type" value="Genomic_DNA"/>
</dbReference>
<dbReference type="Proteomes" id="UP000006765">
    <property type="component" value="Unassembled WGS sequence"/>
</dbReference>
<dbReference type="PATRIC" id="fig|1231392.3.peg.2579"/>
<protein>
    <submittedName>
        <fullName evidence="6">Peptidase, family S49</fullName>
    </submittedName>
</protein>
<keyword evidence="2" id="KW-0645">Protease</keyword>
<evidence type="ECO:0000256" key="1">
    <source>
        <dbReference type="ARBA" id="ARBA00008683"/>
    </source>
</evidence>
<dbReference type="PANTHER" id="PTHR42987">
    <property type="entry name" value="PEPTIDASE S49"/>
    <property type="match status" value="1"/>
</dbReference>
<name>K2H6T4_9RHOB</name>
<dbReference type="InterPro" id="IPR047272">
    <property type="entry name" value="S49_SppA_C"/>
</dbReference>
<evidence type="ECO:0000256" key="3">
    <source>
        <dbReference type="ARBA" id="ARBA00022801"/>
    </source>
</evidence>
<dbReference type="PANTHER" id="PTHR42987:SF8">
    <property type="entry name" value="PROTEINASE"/>
    <property type="match status" value="1"/>
</dbReference>
<dbReference type="GO" id="GO:0006508">
    <property type="term" value="P:proteolysis"/>
    <property type="evidence" value="ECO:0007669"/>
    <property type="project" value="UniProtKB-KW"/>
</dbReference>